<accession>A0A2L2T5U5</accession>
<keyword evidence="1" id="KW-0472">Membrane</keyword>
<feature type="transmembrane region" description="Helical" evidence="1">
    <location>
        <begin position="12"/>
        <end position="31"/>
    </location>
</feature>
<keyword evidence="1" id="KW-1133">Transmembrane helix</keyword>
<proteinExistence type="predicted"/>
<reference evidence="3" key="1">
    <citation type="submission" date="2014-10" db="EMBL/GenBank/DDBJ databases">
        <authorList>
            <person name="King R."/>
        </authorList>
    </citation>
    <scope>NUCLEOTIDE SEQUENCE [LARGE SCALE GENOMIC DNA]</scope>
    <source>
        <strain evidence="3">A3/5</strain>
    </source>
</reference>
<sequence length="46" mass="5381">MAHQQVSFTTIQWLWTAILFPVMTFVFYKGFYNEPQAGQKVAQKAQ</sequence>
<name>A0A2L2T5U5_9HYPO</name>
<dbReference type="OrthoDB" id="10395707at2759"/>
<dbReference type="Proteomes" id="UP000245910">
    <property type="component" value="Chromosome II"/>
</dbReference>
<keyword evidence="3" id="KW-1185">Reference proteome</keyword>
<keyword evidence="1" id="KW-0812">Transmembrane</keyword>
<dbReference type="EMBL" id="LN649230">
    <property type="protein sequence ID" value="CEI63103.1"/>
    <property type="molecule type" value="Genomic_DNA"/>
</dbReference>
<dbReference type="AlphaFoldDB" id="A0A2L2T5U5"/>
<evidence type="ECO:0000256" key="1">
    <source>
        <dbReference type="SAM" id="Phobius"/>
    </source>
</evidence>
<organism evidence="2 3">
    <name type="scientific">Fusarium venenatum</name>
    <dbReference type="NCBI Taxonomy" id="56646"/>
    <lineage>
        <taxon>Eukaryota</taxon>
        <taxon>Fungi</taxon>
        <taxon>Dikarya</taxon>
        <taxon>Ascomycota</taxon>
        <taxon>Pezizomycotina</taxon>
        <taxon>Sordariomycetes</taxon>
        <taxon>Hypocreomycetidae</taxon>
        <taxon>Hypocreales</taxon>
        <taxon>Nectriaceae</taxon>
        <taxon>Fusarium</taxon>
    </lineage>
</organism>
<evidence type="ECO:0000313" key="3">
    <source>
        <dbReference type="Proteomes" id="UP000245910"/>
    </source>
</evidence>
<protein>
    <submittedName>
        <fullName evidence="2">Uncharacterized protein</fullName>
    </submittedName>
</protein>
<evidence type="ECO:0000313" key="2">
    <source>
        <dbReference type="EMBL" id="CEI63103.1"/>
    </source>
</evidence>